<comment type="caution">
    <text evidence="2">The sequence shown here is derived from an EMBL/GenBank/DDBJ whole genome shotgun (WGS) entry which is preliminary data.</text>
</comment>
<accession>A0ABS4G801</accession>
<feature type="transmembrane region" description="Helical" evidence="1">
    <location>
        <begin position="7"/>
        <end position="25"/>
    </location>
</feature>
<dbReference type="Proteomes" id="UP001519271">
    <property type="component" value="Unassembled WGS sequence"/>
</dbReference>
<evidence type="ECO:0000313" key="2">
    <source>
        <dbReference type="EMBL" id="MBP1920676.1"/>
    </source>
</evidence>
<dbReference type="EMBL" id="JAGGKC010000036">
    <property type="protein sequence ID" value="MBP1920676.1"/>
    <property type="molecule type" value="Genomic_DNA"/>
</dbReference>
<sequence>MRGGKKAAIVLTIMAVISLTGFFIYSRAAGDNEGIKVGMITGSMLLFLAGLSFLEIRPRRR</sequence>
<keyword evidence="1" id="KW-0812">Transmembrane</keyword>
<evidence type="ECO:0000313" key="3">
    <source>
        <dbReference type="Proteomes" id="UP001519271"/>
    </source>
</evidence>
<evidence type="ECO:0000256" key="1">
    <source>
        <dbReference type="SAM" id="Phobius"/>
    </source>
</evidence>
<keyword evidence="3" id="KW-1185">Reference proteome</keyword>
<protein>
    <submittedName>
        <fullName evidence="2">Uncharacterized protein</fullName>
    </submittedName>
</protein>
<gene>
    <name evidence="2" type="ORF">J2Z34_003191</name>
</gene>
<organism evidence="2 3">
    <name type="scientific">Youngiibacter multivorans</name>
    <dbReference type="NCBI Taxonomy" id="937251"/>
    <lineage>
        <taxon>Bacteria</taxon>
        <taxon>Bacillati</taxon>
        <taxon>Bacillota</taxon>
        <taxon>Clostridia</taxon>
        <taxon>Eubacteriales</taxon>
        <taxon>Clostridiaceae</taxon>
        <taxon>Youngiibacter</taxon>
    </lineage>
</organism>
<keyword evidence="1" id="KW-0472">Membrane</keyword>
<feature type="transmembrane region" description="Helical" evidence="1">
    <location>
        <begin position="37"/>
        <end position="56"/>
    </location>
</feature>
<dbReference type="RefSeq" id="WP_209460838.1">
    <property type="nucleotide sequence ID" value="NZ_JAGGKC010000036.1"/>
</dbReference>
<proteinExistence type="predicted"/>
<keyword evidence="1" id="KW-1133">Transmembrane helix</keyword>
<reference evidence="2 3" key="1">
    <citation type="submission" date="2021-03" db="EMBL/GenBank/DDBJ databases">
        <title>Genomic Encyclopedia of Type Strains, Phase IV (KMG-IV): sequencing the most valuable type-strain genomes for metagenomic binning, comparative biology and taxonomic classification.</title>
        <authorList>
            <person name="Goeker M."/>
        </authorList>
    </citation>
    <scope>NUCLEOTIDE SEQUENCE [LARGE SCALE GENOMIC DNA]</scope>
    <source>
        <strain evidence="2 3">DSM 6139</strain>
    </source>
</reference>
<name>A0ABS4G801_9CLOT</name>